<dbReference type="Proteomes" id="UP000002207">
    <property type="component" value="Chromosome"/>
</dbReference>
<keyword evidence="2" id="KW-1185">Reference proteome</keyword>
<dbReference type="Gene3D" id="1.25.40.10">
    <property type="entry name" value="Tetratricopeptide repeat domain"/>
    <property type="match status" value="1"/>
</dbReference>
<dbReference type="AlphaFoldDB" id="C1F5D6"/>
<dbReference type="HOGENOM" id="CLU_1657029_0_0_0"/>
<proteinExistence type="predicted"/>
<reference evidence="1 2" key="1">
    <citation type="journal article" date="2009" name="Appl. Environ. Microbiol.">
        <title>Three genomes from the phylum Acidobacteria provide insight into the lifestyles of these microorganisms in soils.</title>
        <authorList>
            <person name="Ward N.L."/>
            <person name="Challacombe J.F."/>
            <person name="Janssen P.H."/>
            <person name="Henrissat B."/>
            <person name="Coutinho P.M."/>
            <person name="Wu M."/>
            <person name="Xie G."/>
            <person name="Haft D.H."/>
            <person name="Sait M."/>
            <person name="Badger J."/>
            <person name="Barabote R.D."/>
            <person name="Bradley B."/>
            <person name="Brettin T.S."/>
            <person name="Brinkac L.M."/>
            <person name="Bruce D."/>
            <person name="Creasy T."/>
            <person name="Daugherty S.C."/>
            <person name="Davidsen T.M."/>
            <person name="DeBoy R.T."/>
            <person name="Detter J.C."/>
            <person name="Dodson R.J."/>
            <person name="Durkin A.S."/>
            <person name="Ganapathy A."/>
            <person name="Gwinn-Giglio M."/>
            <person name="Han C.S."/>
            <person name="Khouri H."/>
            <person name="Kiss H."/>
            <person name="Kothari S.P."/>
            <person name="Madupu R."/>
            <person name="Nelson K.E."/>
            <person name="Nelson W.C."/>
            <person name="Paulsen I."/>
            <person name="Penn K."/>
            <person name="Ren Q."/>
            <person name="Rosovitz M.J."/>
            <person name="Selengut J.D."/>
            <person name="Shrivastava S."/>
            <person name="Sullivan S.A."/>
            <person name="Tapia R."/>
            <person name="Thompson L.S."/>
            <person name="Watkins K.L."/>
            <person name="Yang Q."/>
            <person name="Yu C."/>
            <person name="Zafar N."/>
            <person name="Zhou L."/>
            <person name="Kuske C.R."/>
        </authorList>
    </citation>
    <scope>NUCLEOTIDE SEQUENCE [LARGE SCALE GENOMIC DNA]</scope>
    <source>
        <strain evidence="2">ATCC 51196 / DSM 11244 / BCRC 80197 / JCM 7670 / NBRC 15755 / NCIMB 13165 / 161</strain>
    </source>
</reference>
<evidence type="ECO:0000313" key="1">
    <source>
        <dbReference type="EMBL" id="ACO33865.1"/>
    </source>
</evidence>
<name>C1F5D6_ACIC5</name>
<organism evidence="1 2">
    <name type="scientific">Acidobacterium capsulatum (strain ATCC 51196 / DSM 11244 / BCRC 80197 / JCM 7670 / NBRC 15755 / NCIMB 13165 / 161)</name>
    <dbReference type="NCBI Taxonomy" id="240015"/>
    <lineage>
        <taxon>Bacteria</taxon>
        <taxon>Pseudomonadati</taxon>
        <taxon>Acidobacteriota</taxon>
        <taxon>Terriglobia</taxon>
        <taxon>Terriglobales</taxon>
        <taxon>Acidobacteriaceae</taxon>
        <taxon>Acidobacterium</taxon>
    </lineage>
</organism>
<dbReference type="InterPro" id="IPR011990">
    <property type="entry name" value="TPR-like_helical_dom_sf"/>
</dbReference>
<dbReference type="KEGG" id="aca:ACP_1309"/>
<dbReference type="STRING" id="240015.ACP_1309"/>
<evidence type="ECO:0000313" key="2">
    <source>
        <dbReference type="Proteomes" id="UP000002207"/>
    </source>
</evidence>
<dbReference type="InParanoid" id="C1F5D6"/>
<sequence>MGRFFYCSRWHAEANSYYGEMARYGELSIEPAYFLALQHVQTGNTEEALTMADRFVSQSGAAPAYRAAIAELYALCQQEEPARLLIEQARLLDLAAHLSHFRRARLSLAMHQPAQALDLLQSSFLQREPELPWIVADPLFDDIRDDPAFKRIQSAVYPF</sequence>
<dbReference type="SUPFAM" id="SSF48452">
    <property type="entry name" value="TPR-like"/>
    <property type="match status" value="1"/>
</dbReference>
<gene>
    <name evidence="1" type="ordered locus">ACP_1309</name>
</gene>
<dbReference type="EMBL" id="CP001472">
    <property type="protein sequence ID" value="ACO33865.1"/>
    <property type="molecule type" value="Genomic_DNA"/>
</dbReference>
<protein>
    <submittedName>
        <fullName evidence="1">Conserved domain protein</fullName>
    </submittedName>
</protein>
<accession>C1F5D6</accession>